<gene>
    <name evidence="1" type="ORF">AAH991_30795</name>
</gene>
<keyword evidence="2" id="KW-1185">Reference proteome</keyword>
<comment type="caution">
    <text evidence="1">The sequence shown here is derived from an EMBL/GenBank/DDBJ whole genome shotgun (WGS) entry which is preliminary data.</text>
</comment>
<dbReference type="Pfam" id="PF13424">
    <property type="entry name" value="TPR_12"/>
    <property type="match status" value="1"/>
</dbReference>
<sequence>MELLDACARIGELAPHLLDAEVRRSIETLAAHAPGLEPIPDGDDAEDLLYAVTDEVIRVGHEIGQTGRADDHILARRIVADLLRPVRERNLLDFANALGMLAHLLAGRDRHAEAVDALEECANVLRPHLVLGVRHRGMYAHAVRDRGTSLAELGRVEEAVAANHEALRHYRRCAAEDPGYALNVALTCHTQSVLLDRTGHPDLLEVAGLGVSWARTVLADGGECRFQLAMMLRYQASALLRLDRLEEAVENGLEAAAVLREIAGHPVNDIQLALVLHLISDPLSALDRDDEALGTAAEAVEIAGRLDAEPGLRALMLWTYGRRLLEHGRLMEAKDAYLAAVPGGEDFREGFAPELYRLAEILFAEGLLGEAASVLTVAARLFKLLAAADTAWAASYARLLGRLAEVDFKCGRHESALRWAERAVAAAEKSGDRETIALVMGHLGSSLAGAGRHEEAERAARDALRRWQQLYEQDPRYRADVAGAWNNLANKLPKRGRREEAVVAAKKAVELYEQGDEPHDLANALNGLGAHLASLGLTDQARDAVWRAVGIYDRLVPAERGHLRELAIALDNLAGYHAALGELDEAWAAADRALTIRHRLWLLDPEAAEPGLLASARAASDYAAQTGRFEEAAYANAIRVEVFEAHEVPGAELAEALADLASSLTGTPRLREAAEAAERADSLLTAMPEVPGLHAFCLDRLAWCRAQLGRPDEAVRLARRGAALLEPIAGDDHDPHLPELGVLLCDLAGYLLACARPVEALDAATRAVAVRERLHAGDPGRFGDDLAEALRRLGDALAALGRGQAAEEARLRAAGLTAPVRDGAPGEETYEGCTVADLAGEYDRLKGTAEHRPEISRALHALAGTTAGLAFAPAEGPDRLALSLSNLAGVLCLRGRPDDEAEVMRVVVALREAPEPMNPEPTNPEPMGEDAAAELALGVGRLGSALNRAGRSAEAAPASLRAAAMLESLVAAGHPGLRYFLAQAHEDAGHALSRLGEPEDAAARMRRAVETYDELAAEDPDYRDLLARASGALGDLLTGLGDLAGASDAYERAVGLCRALLAEGRSAVRADLRRALTSAAMIRDRAGDTAGSLTSTREAIGLLEQAVLVDADARPALAALLEAAADGLAEIGDDENAAGAALRAAEVARRLPEEEGASARTGRCLVLAGLARCRLGETGEGLDLLRRAVALLDAAGDMGVLPDLGRALHMTAVMSSGDEAYDAAERAVACYRRLDRETPGTWRRALVLTLVLLARRAAETERWRAVADAAEEALPGLLENAPDDERAREVLPELLDDYRTAVVRLNIPDTRLAYAEAALRRLAGTPVATGG</sequence>
<dbReference type="SMART" id="SM00028">
    <property type="entry name" value="TPR"/>
    <property type="match status" value="11"/>
</dbReference>
<dbReference type="PANTHER" id="PTHR19959:SF119">
    <property type="entry name" value="FUNGAL LIPASE-LIKE DOMAIN-CONTAINING PROTEIN"/>
    <property type="match status" value="1"/>
</dbReference>
<proteinExistence type="predicted"/>
<dbReference type="EMBL" id="JBDJAW010000034">
    <property type="protein sequence ID" value="MEN3539535.1"/>
    <property type="molecule type" value="Genomic_DNA"/>
</dbReference>
<evidence type="ECO:0000313" key="2">
    <source>
        <dbReference type="Proteomes" id="UP001447516"/>
    </source>
</evidence>
<organism evidence="1 2">
    <name type="scientific">Microbispora maris</name>
    <dbReference type="NCBI Taxonomy" id="3144104"/>
    <lineage>
        <taxon>Bacteria</taxon>
        <taxon>Bacillati</taxon>
        <taxon>Actinomycetota</taxon>
        <taxon>Actinomycetes</taxon>
        <taxon>Streptosporangiales</taxon>
        <taxon>Streptosporangiaceae</taxon>
        <taxon>Microbispora</taxon>
    </lineage>
</organism>
<dbReference type="RefSeq" id="WP_346229425.1">
    <property type="nucleotide sequence ID" value="NZ_JBDJAW010000034.1"/>
</dbReference>
<accession>A0ABV0B0S5</accession>
<dbReference type="Proteomes" id="UP001447516">
    <property type="component" value="Unassembled WGS sequence"/>
</dbReference>
<protein>
    <submittedName>
        <fullName evidence="1">Tetratricopeptide repeat protein</fullName>
    </submittedName>
</protein>
<dbReference type="InterPro" id="IPR019734">
    <property type="entry name" value="TPR_rpt"/>
</dbReference>
<dbReference type="PANTHER" id="PTHR19959">
    <property type="entry name" value="KINESIN LIGHT CHAIN"/>
    <property type="match status" value="1"/>
</dbReference>
<dbReference type="SUPFAM" id="SSF48452">
    <property type="entry name" value="TPR-like"/>
    <property type="match status" value="5"/>
</dbReference>
<dbReference type="InterPro" id="IPR011990">
    <property type="entry name" value="TPR-like_helical_dom_sf"/>
</dbReference>
<dbReference type="Gene3D" id="1.25.40.10">
    <property type="entry name" value="Tetratricopeptide repeat domain"/>
    <property type="match status" value="7"/>
</dbReference>
<reference evidence="1 2" key="1">
    <citation type="submission" date="2024-05" db="EMBL/GenBank/DDBJ databases">
        <title>Microbispora sp.ZYX-F-249.</title>
        <authorList>
            <person name="Xie H."/>
        </authorList>
    </citation>
    <scope>NUCLEOTIDE SEQUENCE [LARGE SCALE GENOMIC DNA]</scope>
    <source>
        <strain evidence="1 2">ZYX-F-249</strain>
    </source>
</reference>
<evidence type="ECO:0000313" key="1">
    <source>
        <dbReference type="EMBL" id="MEN3539535.1"/>
    </source>
</evidence>
<name>A0ABV0B0S5_9ACTN</name>